<dbReference type="PROSITE" id="PS00122">
    <property type="entry name" value="CARBOXYLESTERASE_B_1"/>
    <property type="match status" value="1"/>
</dbReference>
<dbReference type="PANTHER" id="PTHR43142">
    <property type="entry name" value="CARBOXYLIC ESTER HYDROLASE"/>
    <property type="match status" value="1"/>
</dbReference>
<organism evidence="8 9">
    <name type="scientific">Rhamnusium bicolor</name>
    <dbReference type="NCBI Taxonomy" id="1586634"/>
    <lineage>
        <taxon>Eukaryota</taxon>
        <taxon>Metazoa</taxon>
        <taxon>Ecdysozoa</taxon>
        <taxon>Arthropoda</taxon>
        <taxon>Hexapoda</taxon>
        <taxon>Insecta</taxon>
        <taxon>Pterygota</taxon>
        <taxon>Neoptera</taxon>
        <taxon>Endopterygota</taxon>
        <taxon>Coleoptera</taxon>
        <taxon>Polyphaga</taxon>
        <taxon>Cucujiformia</taxon>
        <taxon>Chrysomeloidea</taxon>
        <taxon>Cerambycidae</taxon>
        <taxon>Lepturinae</taxon>
        <taxon>Rhagiini</taxon>
        <taxon>Rhamnusium</taxon>
    </lineage>
</organism>
<dbReference type="PANTHER" id="PTHR43142:SF1">
    <property type="entry name" value="CARBOXYLIC ESTER HYDROLASE"/>
    <property type="match status" value="1"/>
</dbReference>
<dbReference type="EC" id="3.1.1.-" evidence="6"/>
<dbReference type="InterPro" id="IPR029058">
    <property type="entry name" value="AB_hydrolase_fold"/>
</dbReference>
<comment type="caution">
    <text evidence="8">The sequence shown here is derived from an EMBL/GenBank/DDBJ whole genome shotgun (WGS) entry which is preliminary data.</text>
</comment>
<feature type="non-terminal residue" evidence="8">
    <location>
        <position position="436"/>
    </location>
</feature>
<proteinExistence type="inferred from homology"/>
<keyword evidence="9" id="KW-1185">Reference proteome</keyword>
<dbReference type="Proteomes" id="UP001162156">
    <property type="component" value="Unassembled WGS sequence"/>
</dbReference>
<evidence type="ECO:0000256" key="6">
    <source>
        <dbReference type="RuleBase" id="RU361235"/>
    </source>
</evidence>
<accession>A0AAV8ZNV8</accession>
<gene>
    <name evidence="8" type="ORF">NQ314_003818</name>
</gene>
<evidence type="ECO:0000256" key="3">
    <source>
        <dbReference type="ARBA" id="ARBA00022801"/>
    </source>
</evidence>
<protein>
    <recommendedName>
        <fullName evidence="6">Carboxylic ester hydrolase</fullName>
        <ecNumber evidence="6">3.1.1.-</ecNumber>
    </recommendedName>
</protein>
<dbReference type="GO" id="GO:0052689">
    <property type="term" value="F:carboxylic ester hydrolase activity"/>
    <property type="evidence" value="ECO:0007669"/>
    <property type="project" value="UniProtKB-KW"/>
</dbReference>
<dbReference type="AlphaFoldDB" id="A0AAV8ZNV8"/>
<dbReference type="SUPFAM" id="SSF53474">
    <property type="entry name" value="alpha/beta-Hydrolases"/>
    <property type="match status" value="1"/>
</dbReference>
<dbReference type="Pfam" id="PF00135">
    <property type="entry name" value="COesterase"/>
    <property type="match status" value="1"/>
</dbReference>
<evidence type="ECO:0000259" key="7">
    <source>
        <dbReference type="Pfam" id="PF00135"/>
    </source>
</evidence>
<evidence type="ECO:0000256" key="4">
    <source>
        <dbReference type="ARBA" id="ARBA00023157"/>
    </source>
</evidence>
<reference evidence="8" key="1">
    <citation type="journal article" date="2023" name="Insect Mol. Biol.">
        <title>Genome sequencing provides insights into the evolution of gene families encoding plant cell wall-degrading enzymes in longhorned beetles.</title>
        <authorList>
            <person name="Shin N.R."/>
            <person name="Okamura Y."/>
            <person name="Kirsch R."/>
            <person name="Pauchet Y."/>
        </authorList>
    </citation>
    <scope>NUCLEOTIDE SEQUENCE</scope>
    <source>
        <strain evidence="8">RBIC_L_NR</strain>
    </source>
</reference>
<evidence type="ECO:0000256" key="5">
    <source>
        <dbReference type="ARBA" id="ARBA00023180"/>
    </source>
</evidence>
<evidence type="ECO:0000256" key="2">
    <source>
        <dbReference type="ARBA" id="ARBA00022487"/>
    </source>
</evidence>
<evidence type="ECO:0000313" key="9">
    <source>
        <dbReference type="Proteomes" id="UP001162156"/>
    </source>
</evidence>
<name>A0AAV8ZNV8_9CUCU</name>
<sequence length="436" mass="48677">MVTFLNESDPSNESISEVPTKWLTEDKVHCYWPPGANANLYIKRLVEPRKSWPLHPVRVDAFHGLGCVLGDDGPTVKIPQGDIKGTYQRSYNGRTFSAFEGIPYAKPPVGELRFMEPEPADHWQGVLIANTTYMCMCFIPIPLLYGPRGIEDCLYVYVYVPREKINEDENLDVVVHIHGGAFMVGAPKYMASPSFIMDQDVIYVSFNYRLAIFGFLSTEDDVVPGNNGLKDQSLALKWIKENVKYFGGNPDSITLTGLSAGGSSVHYHYLSPWSKGLFHRGFSQSGTALQHWALTEEPLDKAKVVANQLNCSTESTKIMVECLKKVSATQLVWAMKSLFMFMDIIPFTTFGPVVEKGKNPFLADQPYNLLKEGKVYDVPWVVSNVKEEGIFPVGCVAHSDDGRLLFPIIGTPSELETNDEKMMKLLTGFATVYAKS</sequence>
<evidence type="ECO:0000256" key="1">
    <source>
        <dbReference type="ARBA" id="ARBA00005964"/>
    </source>
</evidence>
<keyword evidence="5" id="KW-0325">Glycoprotein</keyword>
<keyword evidence="3 6" id="KW-0378">Hydrolase</keyword>
<dbReference type="InterPro" id="IPR019826">
    <property type="entry name" value="Carboxylesterase_B_AS"/>
</dbReference>
<evidence type="ECO:0000313" key="8">
    <source>
        <dbReference type="EMBL" id="KAJ8965970.1"/>
    </source>
</evidence>
<dbReference type="EMBL" id="JANEYF010001112">
    <property type="protein sequence ID" value="KAJ8965970.1"/>
    <property type="molecule type" value="Genomic_DNA"/>
</dbReference>
<dbReference type="Gene3D" id="3.40.50.1820">
    <property type="entry name" value="alpha/beta hydrolase"/>
    <property type="match status" value="1"/>
</dbReference>
<dbReference type="InterPro" id="IPR002018">
    <property type="entry name" value="CarbesteraseB"/>
</dbReference>
<feature type="domain" description="Carboxylesterase type B" evidence="7">
    <location>
        <begin position="73"/>
        <end position="393"/>
    </location>
</feature>
<keyword evidence="4" id="KW-1015">Disulfide bond</keyword>
<comment type="similarity">
    <text evidence="1 6">Belongs to the type-B carboxylesterase/lipase family.</text>
</comment>
<keyword evidence="2" id="KW-0719">Serine esterase</keyword>